<dbReference type="Pfam" id="PF00078">
    <property type="entry name" value="RVT_1"/>
    <property type="match status" value="1"/>
</dbReference>
<protein>
    <submittedName>
        <fullName evidence="3">K02A2.6-like</fullName>
    </submittedName>
</protein>
<proteinExistence type="predicted"/>
<dbReference type="InterPro" id="IPR043128">
    <property type="entry name" value="Rev_trsase/Diguanyl_cyclase"/>
</dbReference>
<feature type="transmembrane region" description="Helical" evidence="1">
    <location>
        <begin position="12"/>
        <end position="30"/>
    </location>
</feature>
<organism evidence="3 4">
    <name type="scientific">Cordylochernes scorpioides</name>
    <dbReference type="NCBI Taxonomy" id="51811"/>
    <lineage>
        <taxon>Eukaryota</taxon>
        <taxon>Metazoa</taxon>
        <taxon>Ecdysozoa</taxon>
        <taxon>Arthropoda</taxon>
        <taxon>Chelicerata</taxon>
        <taxon>Arachnida</taxon>
        <taxon>Pseudoscorpiones</taxon>
        <taxon>Cheliferoidea</taxon>
        <taxon>Chernetidae</taxon>
        <taxon>Cordylochernes</taxon>
    </lineage>
</organism>
<evidence type="ECO:0000313" key="3">
    <source>
        <dbReference type="EMBL" id="UYV70537.1"/>
    </source>
</evidence>
<dbReference type="Gene3D" id="3.30.70.270">
    <property type="match status" value="1"/>
</dbReference>
<dbReference type="InterPro" id="IPR043502">
    <property type="entry name" value="DNA/RNA_pol_sf"/>
</dbReference>
<dbReference type="SUPFAM" id="SSF56672">
    <property type="entry name" value="DNA/RNA polymerases"/>
    <property type="match status" value="1"/>
</dbReference>
<reference evidence="3 4" key="1">
    <citation type="submission" date="2022-01" db="EMBL/GenBank/DDBJ databases">
        <title>A chromosomal length assembly of Cordylochernes scorpioides.</title>
        <authorList>
            <person name="Zeh D."/>
            <person name="Zeh J."/>
        </authorList>
    </citation>
    <scope>NUCLEOTIDE SEQUENCE [LARGE SCALE GENOMIC DNA]</scope>
    <source>
        <strain evidence="3">IN4F17</strain>
        <tissue evidence="3">Whole Body</tissue>
    </source>
</reference>
<dbReference type="EMBL" id="CP092869">
    <property type="protein sequence ID" value="UYV70537.1"/>
    <property type="molecule type" value="Genomic_DNA"/>
</dbReference>
<name>A0ABY6KQI1_9ARAC</name>
<evidence type="ECO:0000313" key="4">
    <source>
        <dbReference type="Proteomes" id="UP001235939"/>
    </source>
</evidence>
<accession>A0ABY6KQI1</accession>
<dbReference type="CDD" id="cd01647">
    <property type="entry name" value="RT_LTR"/>
    <property type="match status" value="1"/>
</dbReference>
<feature type="domain" description="Reverse transcriptase" evidence="2">
    <location>
        <begin position="37"/>
        <end position="156"/>
    </location>
</feature>
<dbReference type="Gene3D" id="3.10.10.10">
    <property type="entry name" value="HIV Type 1 Reverse Transcriptase, subunit A, domain 1"/>
    <property type="match status" value="1"/>
</dbReference>
<sequence>MVELSELSYYRYCRITIVLLHLFLLLNLMAKLDFALILKKSLNPYLEDVKYPIPNIDSVLSNFQGKKLFTKLDLSKANNQIKMDDNSKKYLVVSTHRGLYKYNRLAFGIKTAFEIFQKTMESFFSGINDVYIYFHDILIASEDLENHLDIRKRTQDSKQAQLKLSADFEDPAQIALLNSNPTFFPCT</sequence>
<keyword evidence="1" id="KW-0812">Transmembrane</keyword>
<dbReference type="InterPro" id="IPR050951">
    <property type="entry name" value="Retrovirus_Pol_polyprotein"/>
</dbReference>
<dbReference type="PANTHER" id="PTHR37984">
    <property type="entry name" value="PROTEIN CBG26694"/>
    <property type="match status" value="1"/>
</dbReference>
<dbReference type="PANTHER" id="PTHR37984:SF13">
    <property type="entry name" value="RIBONUCLEASE H"/>
    <property type="match status" value="1"/>
</dbReference>
<evidence type="ECO:0000256" key="1">
    <source>
        <dbReference type="SAM" id="Phobius"/>
    </source>
</evidence>
<evidence type="ECO:0000259" key="2">
    <source>
        <dbReference type="Pfam" id="PF00078"/>
    </source>
</evidence>
<dbReference type="InterPro" id="IPR000477">
    <property type="entry name" value="RT_dom"/>
</dbReference>
<keyword evidence="4" id="KW-1185">Reference proteome</keyword>
<keyword evidence="1" id="KW-1133">Transmembrane helix</keyword>
<keyword evidence="1" id="KW-0472">Membrane</keyword>
<gene>
    <name evidence="3" type="ORF">LAZ67_7003441</name>
</gene>
<dbReference type="Proteomes" id="UP001235939">
    <property type="component" value="Chromosome 07"/>
</dbReference>